<dbReference type="EMBL" id="DF820464">
    <property type="protein sequence ID" value="GAK56566.1"/>
    <property type="molecule type" value="Genomic_DNA"/>
</dbReference>
<dbReference type="HOGENOM" id="CLU_013584_7_0_0"/>
<evidence type="ECO:0000259" key="1">
    <source>
        <dbReference type="PROSITE" id="PS50878"/>
    </source>
</evidence>
<dbReference type="GO" id="GO:0003964">
    <property type="term" value="F:RNA-directed DNA polymerase activity"/>
    <property type="evidence" value="ECO:0007669"/>
    <property type="project" value="UniProtKB-KW"/>
</dbReference>
<gene>
    <name evidence="2" type="ORF">U27_03528</name>
</gene>
<evidence type="ECO:0000313" key="3">
    <source>
        <dbReference type="Proteomes" id="UP000030661"/>
    </source>
</evidence>
<dbReference type="InterPro" id="IPR043502">
    <property type="entry name" value="DNA/RNA_pol_sf"/>
</dbReference>
<reference evidence="2" key="1">
    <citation type="journal article" date="2015" name="PeerJ">
        <title>First genomic representation of candidate bacterial phylum KSB3 points to enhanced environmental sensing as a trigger of wastewater bulking.</title>
        <authorList>
            <person name="Sekiguchi Y."/>
            <person name="Ohashi A."/>
            <person name="Parks D.H."/>
            <person name="Yamauchi T."/>
            <person name="Tyson G.W."/>
            <person name="Hugenholtz P."/>
        </authorList>
    </citation>
    <scope>NUCLEOTIDE SEQUENCE [LARGE SCALE GENOMIC DNA]</scope>
</reference>
<dbReference type="PANTHER" id="PTHR34047:SF8">
    <property type="entry name" value="PROTEIN YKFC"/>
    <property type="match status" value="1"/>
</dbReference>
<dbReference type="Proteomes" id="UP000030661">
    <property type="component" value="Unassembled WGS sequence"/>
</dbReference>
<evidence type="ECO:0000313" key="2">
    <source>
        <dbReference type="EMBL" id="GAK56566.1"/>
    </source>
</evidence>
<keyword evidence="2" id="KW-0808">Transferase</keyword>
<name>A0A081BW61_VECG1</name>
<keyword evidence="2" id="KW-0695">RNA-directed DNA polymerase</keyword>
<organism evidence="2">
    <name type="scientific">Vecturithrix granuli</name>
    <dbReference type="NCBI Taxonomy" id="1499967"/>
    <lineage>
        <taxon>Bacteria</taxon>
        <taxon>Candidatus Moduliflexota</taxon>
        <taxon>Candidatus Vecturitrichia</taxon>
        <taxon>Candidatus Vecturitrichales</taxon>
        <taxon>Candidatus Vecturitrichaceae</taxon>
        <taxon>Candidatus Vecturithrix</taxon>
    </lineage>
</organism>
<dbReference type="InterPro" id="IPR000477">
    <property type="entry name" value="RT_dom"/>
</dbReference>
<dbReference type="Pfam" id="PF00078">
    <property type="entry name" value="RVT_1"/>
    <property type="match status" value="1"/>
</dbReference>
<dbReference type="PANTHER" id="PTHR34047">
    <property type="entry name" value="NUCLEAR INTRON MATURASE 1, MITOCHONDRIAL-RELATED"/>
    <property type="match status" value="1"/>
</dbReference>
<dbReference type="STRING" id="1499967.U27_03528"/>
<sequence>MLLIEAQKYLDVVRKRGEAGPELKRVYYNLATNQELYLVAYANLYANKGALTPGTAPEDTADGMSLERIGHILDQLKRREYQWKPTRRPYILKREGRSKRPVGMPGWEDKLLQEVIRLLLNAYYELQFKTCSHGFRPTLGCHTALWEIKRTWKGVNWFIEGDIKGCFDNIDHEVTIGILRRHIKDETFLMLLRDMLKAGYLEDWKYHHTYSGTPQGGIVSPLLANIVLNELDTYVEETITQKYTRGKQREVNRENQRLRVQATYWRKKGDVVKAKELYKVL</sequence>
<keyword evidence="3" id="KW-1185">Reference proteome</keyword>
<feature type="domain" description="Reverse transcriptase" evidence="1">
    <location>
        <begin position="72"/>
        <end position="281"/>
    </location>
</feature>
<proteinExistence type="predicted"/>
<dbReference type="AlphaFoldDB" id="A0A081BW61"/>
<accession>A0A081BW61</accession>
<dbReference type="InterPro" id="IPR051083">
    <property type="entry name" value="GrpII_Intron_Splice-Mob/Def"/>
</dbReference>
<keyword evidence="2" id="KW-0548">Nucleotidyltransferase</keyword>
<dbReference type="PROSITE" id="PS50878">
    <property type="entry name" value="RT_POL"/>
    <property type="match status" value="1"/>
</dbReference>
<protein>
    <submittedName>
        <fullName evidence="2">Putative group II intron reverse transcriptase/maturase</fullName>
    </submittedName>
</protein>
<dbReference type="eggNOG" id="COG3344">
    <property type="taxonomic scope" value="Bacteria"/>
</dbReference>
<dbReference type="CDD" id="cd01651">
    <property type="entry name" value="RT_G2_intron"/>
    <property type="match status" value="1"/>
</dbReference>
<dbReference type="SUPFAM" id="SSF56672">
    <property type="entry name" value="DNA/RNA polymerases"/>
    <property type="match status" value="1"/>
</dbReference>